<evidence type="ECO:0000313" key="14">
    <source>
        <dbReference type="Proteomes" id="UP001187415"/>
    </source>
</evidence>
<name>A0AA88NAC7_CHASR</name>
<sequence>MGTTGLQSILWVLYLMLVVGSLSQTAVNIIPSLNTQQLNSVNTSHIGRVCTTWGNFHWKTFDGDYFQLPTSCNHVLLSQCKSTYESFIIQMRRKVVNDVPTVAQIMIKVDGSVVELSSSSVIINGETASLPYSDIAVSVKETTSSFIVEAKLGIRVIWNLDDSLDIEIDDKFQNQTCGLCGNFDGTSNDLMKDGTPLSVVNYAENWKVNGPTESCEEIDTEPATDCNDEDFCNEIFNSATFSSCKNLLDVESFKKACMVDMCNTKLKTDFVLCKTISEFSRECAHAGGNPQQWRNETFCYKTCPYNMVFLECTTSCPDSCSTPHSSETCNKHCHDGCSCPAGTVFDDITKTGCIPLDQCSCQHNSKVYNSGQSYSDRCKSCTCYGGKWVCSEDNCPGTCSVEGGAHVRSFDGKQFTFHGACSYLMAKDNTGSSYSVLVELVQCGLTETSTCLRSVTLSLYNSSLVVKIPASGKVSVNQILSQLPLYTQDLSVFSPSTFYIFISTKVGIQVMVQLNPMMQVFITADTSLKGTTAGLCGNFNNMANDDFKTMSGLVEATSTAFVNTLKTIAACPDITTQFGDPCSQGISKESYAQYWCSKLTDPNGLFASCHSVISPTSYKDNCMYDACRCEKSEDCMCTAVSAYVYACADAGIHISGWRETNGGVCGKVAESCPAQTVYGYNMTCCGRTCRSLSQADYSCQVNVPPVDGCGCAEGTYMNEEGQCVPSGNCPCYDKDTIIPAGQAVTKDGTTCMCKQGTLSCSGATELLASPSCVSPMVYFDCSSAPPGTTGTECQKSCSTLEMACFNTGCVSGCMCPDGLVADGAGGCVEETNCPCVHNGQVYQPGQTLTVDCNTCYCSGRQFTCTTNECDAVCSVYGDGHYITFDEKRFDFNGQCEYTLLQDYCGTGQGQGSFRIITENVPCGTTGTTCSKTIKIFMEDNEFQLTDESFHVVKGNSHVLPAQVRKMGIYLVLTIKDGLVLMWDQKTSLFIKLGPQFQGHVCGLCGNYDGNSKNDFTTRSQETVADVLAFGNSWKVSSSCQNAELINDPCSSNRYRAAWSQKQCSIITSKTFEICHSKVDPGPYFDSCVRDSCACDTGGDCECFCTAVAAYAKACNEVHACVRWRTPNLCPIFCDYYNAPDGCEWHYKPCGAACMKTCRNPSGNCSNLITALEGCYPQCPPTKPYFDEDNMKCVKICGCYDDKGTHYNVGDDVPSENCHTCSCEESGIRCSYNVNSCKCFVNGKTYKYGETVYNTTDGLGHCITAECGVDGNLTRSTYPCATTTPSPTTTPFTFTTPEETTVVTISQSTPPSGTTPLVESTTSVTTPTTVASTIFTPSTTSCVCDYNTTVYYPGDLLYNVTDGLGWCYVAYCNASCDVEIHSTPCPTTPTPSTTAEMSSTTVPTSTTTMDCNDVDPPRKNGETWKSSNCTTATCTNGEVTETPVPCPTVQEPICANGRKVAKVFDEDGCCFHYECECVCSVWSESHYMTFDGNSYTFNENCSYYLVKEIIPRYGLTIIVNKHDCDPSDSTFCPQSLTVVYQSYTVTLTQLMTDGTPSNAVYVNEKRIYPAYTNSVLQVTATDMLITLEIFEIETKVVYRGSSFSIDIPYSLFNGNTEGQCGTCDNSKNNDCRSPNGQLEDCSHSAFEWQVPDRSCVTPTPTPTPTATSTTPSTEKPPCKPDICDILTNSVFAPCHAVLSPENFVKSCVSDVCGETNDTCSSLEAYATECSNAGVCIDWRNATNGLCEPKCPSNKVYMACGPAVEPTCNDRYNKKFQTGDNQSPVYAKEGCFCRHGTILFNTVYDTCVTSCDCVGPDAKPKEPGDTWTSECNNCVCDKDSMSIHCEPIKCPSVEELNCTEAGQQLVNKTDGCCATQSCECNVNLCLPPPTCSLGFELSVTNGTCCQSYECVPKGVCVHDKTEYKPGANIPTPDRPSEPPLEAPGQTPTTSPPQPGADSQPGPCKECHCGPEMNAVTKLNIIVCKPIKCNTTCSEGYEYQVTSDKCCGTCVQKSCVFTTPDNTTHTIAVNSTFTPSDDKCVHYTCEEINGHFVTKETKISCPAFNPLDCEPDTETTDANGCCKSCKPKSDCKVQSEPSVIEVNGCKSTQKVDLTSCAGHCGSSSVYSPAANMMMHQCECCQEETTSQKQVELTCPDGSSVQHSYTFVESCRCRKAECVPGATSIPQRRRRR</sequence>
<feature type="compositionally biased region" description="Low complexity" evidence="8">
    <location>
        <begin position="1386"/>
        <end position="1407"/>
    </location>
</feature>
<evidence type="ECO:0000259" key="10">
    <source>
        <dbReference type="PROSITE" id="PS01225"/>
    </source>
</evidence>
<evidence type="ECO:0000256" key="4">
    <source>
        <dbReference type="ARBA" id="ARBA00022737"/>
    </source>
</evidence>
<feature type="domain" description="VWFD" evidence="12">
    <location>
        <begin position="1476"/>
        <end position="1655"/>
    </location>
</feature>
<evidence type="ECO:0000256" key="2">
    <source>
        <dbReference type="ARBA" id="ARBA00022525"/>
    </source>
</evidence>
<feature type="signal peptide" evidence="9">
    <location>
        <begin position="1"/>
        <end position="23"/>
    </location>
</feature>
<dbReference type="InterPro" id="IPR001007">
    <property type="entry name" value="VWF_dom"/>
</dbReference>
<dbReference type="CDD" id="cd19941">
    <property type="entry name" value="TIL"/>
    <property type="match status" value="4"/>
</dbReference>
<dbReference type="FunFam" id="2.10.25.10:FF:000055">
    <property type="entry name" value="alpha-tectorin isoform X1"/>
    <property type="match status" value="1"/>
</dbReference>
<dbReference type="PANTHER" id="PTHR11339:SF408">
    <property type="entry name" value="MUCIN-5B"/>
    <property type="match status" value="1"/>
</dbReference>
<dbReference type="SUPFAM" id="SSF57567">
    <property type="entry name" value="Serine protease inhibitors"/>
    <property type="match status" value="5"/>
</dbReference>
<dbReference type="InterPro" id="IPR018245">
    <property type="entry name" value="Gonadotropin_bsu_CS"/>
</dbReference>
<evidence type="ECO:0000256" key="7">
    <source>
        <dbReference type="PROSITE-ProRule" id="PRU00039"/>
    </source>
</evidence>
<feature type="disulfide bond" evidence="7">
    <location>
        <begin position="2113"/>
        <end position="2167"/>
    </location>
</feature>
<dbReference type="SMART" id="SM00214">
    <property type="entry name" value="VWC"/>
    <property type="match status" value="6"/>
</dbReference>
<dbReference type="InterPro" id="IPR014853">
    <property type="entry name" value="VWF/SSPO/ZAN-like_Cys-rich_dom"/>
</dbReference>
<feature type="domain" description="VWFD" evidence="12">
    <location>
        <begin position="871"/>
        <end position="1040"/>
    </location>
</feature>
<evidence type="ECO:0000259" key="11">
    <source>
        <dbReference type="PROSITE" id="PS50184"/>
    </source>
</evidence>
<dbReference type="Pfam" id="PF08742">
    <property type="entry name" value="C8"/>
    <property type="match status" value="4"/>
</dbReference>
<keyword evidence="3" id="KW-0372">Hormone</keyword>
<feature type="region of interest" description="Disordered" evidence="8">
    <location>
        <begin position="1653"/>
        <end position="1674"/>
    </location>
</feature>
<dbReference type="InterPro" id="IPR036084">
    <property type="entry name" value="Ser_inhib-like_sf"/>
</dbReference>
<dbReference type="PROSITE" id="PS50184">
    <property type="entry name" value="VWFC_2"/>
    <property type="match status" value="1"/>
</dbReference>
<keyword evidence="9" id="KW-0732">Signal</keyword>
<keyword evidence="6" id="KW-0325">Glycoprotein</keyword>
<dbReference type="PROSITE" id="PS00261">
    <property type="entry name" value="GLYCO_HORMONE_BETA_1"/>
    <property type="match status" value="1"/>
</dbReference>
<dbReference type="SMART" id="SM00216">
    <property type="entry name" value="VWD"/>
    <property type="match status" value="4"/>
</dbReference>
<dbReference type="GO" id="GO:0031012">
    <property type="term" value="C:extracellular matrix"/>
    <property type="evidence" value="ECO:0007669"/>
    <property type="project" value="TreeGrafter"/>
</dbReference>
<evidence type="ECO:0000256" key="6">
    <source>
        <dbReference type="ARBA" id="ARBA00023180"/>
    </source>
</evidence>
<dbReference type="InterPro" id="IPR002919">
    <property type="entry name" value="TIL_dom"/>
</dbReference>
<feature type="domain" description="VWFD" evidence="12">
    <location>
        <begin position="48"/>
        <end position="216"/>
    </location>
</feature>
<dbReference type="SMART" id="SM00215">
    <property type="entry name" value="VWC_out"/>
    <property type="match status" value="4"/>
</dbReference>
<proteinExistence type="predicted"/>
<dbReference type="SMART" id="SM00832">
    <property type="entry name" value="C8"/>
    <property type="match status" value="4"/>
</dbReference>
<feature type="domain" description="CTCK" evidence="10">
    <location>
        <begin position="2082"/>
        <end position="2175"/>
    </location>
</feature>
<dbReference type="Proteomes" id="UP001187415">
    <property type="component" value="Unassembled WGS sequence"/>
</dbReference>
<dbReference type="Gene3D" id="2.10.25.10">
    <property type="entry name" value="Laminin"/>
    <property type="match status" value="4"/>
</dbReference>
<reference evidence="13" key="1">
    <citation type="submission" date="2023-07" db="EMBL/GenBank/DDBJ databases">
        <title>Chromosome-level Genome Assembly of Striped Snakehead (Channa striata).</title>
        <authorList>
            <person name="Liu H."/>
        </authorList>
    </citation>
    <scope>NUCLEOTIDE SEQUENCE</scope>
    <source>
        <strain evidence="13">Gz</strain>
        <tissue evidence="13">Muscle</tissue>
    </source>
</reference>
<comment type="subcellular location">
    <subcellularLocation>
        <location evidence="1">Secreted</location>
    </subcellularLocation>
</comment>
<dbReference type="GO" id="GO:0005179">
    <property type="term" value="F:hormone activity"/>
    <property type="evidence" value="ECO:0007669"/>
    <property type="project" value="UniProtKB-KW"/>
</dbReference>
<feature type="disulfide bond" evidence="7">
    <location>
        <begin position="2117"/>
        <end position="2169"/>
    </location>
</feature>
<dbReference type="Pfam" id="PF01826">
    <property type="entry name" value="TIL"/>
    <property type="match status" value="1"/>
</dbReference>
<evidence type="ECO:0000256" key="9">
    <source>
        <dbReference type="SAM" id="SignalP"/>
    </source>
</evidence>
<dbReference type="SMART" id="SM00041">
    <property type="entry name" value="CT"/>
    <property type="match status" value="1"/>
</dbReference>
<accession>A0AA88NAC7</accession>
<feature type="region of interest" description="Disordered" evidence="8">
    <location>
        <begin position="1386"/>
        <end position="1411"/>
    </location>
</feature>
<evidence type="ECO:0000313" key="13">
    <source>
        <dbReference type="EMBL" id="KAK2853380.1"/>
    </source>
</evidence>
<keyword evidence="4" id="KW-0677">Repeat</keyword>
<gene>
    <name evidence="13" type="ORF">Q5P01_006041</name>
</gene>
<keyword evidence="2" id="KW-0964">Secreted</keyword>
<comment type="caution">
    <text evidence="7">Lacks conserved residue(s) required for the propagation of feature annotation.</text>
</comment>
<feature type="domain" description="VWFD" evidence="12">
    <location>
        <begin position="397"/>
        <end position="572"/>
    </location>
</feature>
<feature type="chain" id="PRO_5041677767" description="Mucin-5AC-like" evidence="9">
    <location>
        <begin position="24"/>
        <end position="2188"/>
    </location>
</feature>
<keyword evidence="14" id="KW-1185">Reference proteome</keyword>
<evidence type="ECO:0000256" key="8">
    <source>
        <dbReference type="SAM" id="MobiDB-lite"/>
    </source>
</evidence>
<dbReference type="InterPro" id="IPR001846">
    <property type="entry name" value="VWF_type-D"/>
</dbReference>
<feature type="domain" description="VWFC" evidence="11">
    <location>
        <begin position="1811"/>
        <end position="1877"/>
    </location>
</feature>
<dbReference type="Pfam" id="PF25962">
    <property type="entry name" value="TIL_OTOGL_Mucin"/>
    <property type="match status" value="1"/>
</dbReference>
<dbReference type="InterPro" id="IPR058753">
    <property type="entry name" value="TIL_OTOGL_Mucin"/>
</dbReference>
<protein>
    <recommendedName>
        <fullName evidence="15">Mucin-5AC-like</fullName>
    </recommendedName>
</protein>
<feature type="region of interest" description="Disordered" evidence="8">
    <location>
        <begin position="1925"/>
        <end position="1956"/>
    </location>
</feature>
<keyword evidence="5 7" id="KW-1015">Disulfide bond</keyword>
<feature type="compositionally biased region" description="Low complexity" evidence="8">
    <location>
        <begin position="1663"/>
        <end position="1674"/>
    </location>
</feature>
<dbReference type="EMBL" id="JAUPFM010000004">
    <property type="protein sequence ID" value="KAK2853380.1"/>
    <property type="molecule type" value="Genomic_DNA"/>
</dbReference>
<evidence type="ECO:0000259" key="12">
    <source>
        <dbReference type="PROSITE" id="PS51233"/>
    </source>
</evidence>
<dbReference type="PANTHER" id="PTHR11339">
    <property type="entry name" value="EXTRACELLULAR MATRIX GLYCOPROTEIN RELATED"/>
    <property type="match status" value="1"/>
</dbReference>
<dbReference type="Pfam" id="PF00094">
    <property type="entry name" value="VWD"/>
    <property type="match status" value="4"/>
</dbReference>
<comment type="caution">
    <text evidence="13">The sequence shown here is derived from an EMBL/GenBank/DDBJ whole genome shotgun (WGS) entry which is preliminary data.</text>
</comment>
<feature type="disulfide bond" evidence="7">
    <location>
        <begin position="2102"/>
        <end position="2151"/>
    </location>
</feature>
<dbReference type="InterPro" id="IPR006207">
    <property type="entry name" value="Cys_knot_C"/>
</dbReference>
<evidence type="ECO:0000256" key="3">
    <source>
        <dbReference type="ARBA" id="ARBA00022702"/>
    </source>
</evidence>
<evidence type="ECO:0000256" key="1">
    <source>
        <dbReference type="ARBA" id="ARBA00004613"/>
    </source>
</evidence>
<dbReference type="InterPro" id="IPR050780">
    <property type="entry name" value="Mucin_vWF_Thrombospondin_sf"/>
</dbReference>
<dbReference type="PROSITE" id="PS01208">
    <property type="entry name" value="VWFC_1"/>
    <property type="match status" value="1"/>
</dbReference>
<dbReference type="PROSITE" id="PS51233">
    <property type="entry name" value="VWFD"/>
    <property type="match status" value="4"/>
</dbReference>
<dbReference type="FunFam" id="2.10.25.10:FF:000674">
    <property type="entry name" value="Mucin-2"/>
    <property type="match status" value="1"/>
</dbReference>
<evidence type="ECO:0008006" key="15">
    <source>
        <dbReference type="Google" id="ProtNLM"/>
    </source>
</evidence>
<organism evidence="13 14">
    <name type="scientific">Channa striata</name>
    <name type="common">Snakehead murrel</name>
    <name type="synonym">Ophicephalus striatus</name>
    <dbReference type="NCBI Taxonomy" id="64152"/>
    <lineage>
        <taxon>Eukaryota</taxon>
        <taxon>Metazoa</taxon>
        <taxon>Chordata</taxon>
        <taxon>Craniata</taxon>
        <taxon>Vertebrata</taxon>
        <taxon>Euteleostomi</taxon>
        <taxon>Actinopterygii</taxon>
        <taxon>Neopterygii</taxon>
        <taxon>Teleostei</taxon>
        <taxon>Neoteleostei</taxon>
        <taxon>Acanthomorphata</taxon>
        <taxon>Anabantaria</taxon>
        <taxon>Anabantiformes</taxon>
        <taxon>Channoidei</taxon>
        <taxon>Channidae</taxon>
        <taxon>Channa</taxon>
    </lineage>
</organism>
<dbReference type="PROSITE" id="PS01225">
    <property type="entry name" value="CTCK_2"/>
    <property type="match status" value="1"/>
</dbReference>
<evidence type="ECO:0000256" key="5">
    <source>
        <dbReference type="ARBA" id="ARBA00023157"/>
    </source>
</evidence>
<dbReference type="GO" id="GO:0005615">
    <property type="term" value="C:extracellular space"/>
    <property type="evidence" value="ECO:0007669"/>
    <property type="project" value="TreeGrafter"/>
</dbReference>
<dbReference type="PROSITE" id="PS01185">
    <property type="entry name" value="CTCK_1"/>
    <property type="match status" value="1"/>
</dbReference>